<dbReference type="PRINTS" id="PR00251">
    <property type="entry name" value="BACTRLOPSIN"/>
</dbReference>
<comment type="similarity">
    <text evidence="2">Belongs to the archaeal/bacterial/fungal opsin family.</text>
</comment>
<keyword evidence="8" id="KW-0157">Chromophore</keyword>
<dbReference type="GO" id="GO:0005783">
    <property type="term" value="C:endoplasmic reticulum"/>
    <property type="evidence" value="ECO:0007669"/>
    <property type="project" value="TreeGrafter"/>
</dbReference>
<gene>
    <name evidence="12" type="ORF">MBM_08416</name>
</gene>
<evidence type="ECO:0000313" key="12">
    <source>
        <dbReference type="EMBL" id="EKD13333.1"/>
    </source>
</evidence>
<dbReference type="SMART" id="SM01021">
    <property type="entry name" value="Bac_rhodopsin"/>
    <property type="match status" value="1"/>
</dbReference>
<feature type="transmembrane region" description="Helical" evidence="11">
    <location>
        <begin position="56"/>
        <end position="75"/>
    </location>
</feature>
<dbReference type="OMA" id="ILWTAYP"/>
<evidence type="ECO:0000256" key="1">
    <source>
        <dbReference type="ARBA" id="ARBA00004141"/>
    </source>
</evidence>
<dbReference type="Gene3D" id="1.20.1070.10">
    <property type="entry name" value="Rhodopsin 7-helix transmembrane proteins"/>
    <property type="match status" value="1"/>
</dbReference>
<keyword evidence="5 11" id="KW-0812">Transmembrane</keyword>
<dbReference type="InterPro" id="IPR001425">
    <property type="entry name" value="Arc/bac/fun_rhodopsins"/>
</dbReference>
<dbReference type="GO" id="GO:0007602">
    <property type="term" value="P:phototransduction"/>
    <property type="evidence" value="ECO:0007669"/>
    <property type="project" value="UniProtKB-KW"/>
</dbReference>
<keyword evidence="3" id="KW-0600">Photoreceptor protein</keyword>
<keyword evidence="9 11" id="KW-0472">Membrane</keyword>
<evidence type="ECO:0000256" key="3">
    <source>
        <dbReference type="ARBA" id="ARBA00022543"/>
    </source>
</evidence>
<proteinExistence type="inferred from homology"/>
<evidence type="ECO:0000256" key="4">
    <source>
        <dbReference type="ARBA" id="ARBA00022606"/>
    </source>
</evidence>
<evidence type="ECO:0000256" key="7">
    <source>
        <dbReference type="ARBA" id="ARBA00022989"/>
    </source>
</evidence>
<evidence type="ECO:0000313" key="13">
    <source>
        <dbReference type="Proteomes" id="UP000006753"/>
    </source>
</evidence>
<dbReference type="HOGENOM" id="CLU_054785_0_0_1"/>
<dbReference type="KEGG" id="mbe:MBM_08416"/>
<dbReference type="GO" id="GO:0005216">
    <property type="term" value="F:monoatomic ion channel activity"/>
    <property type="evidence" value="ECO:0007669"/>
    <property type="project" value="InterPro"/>
</dbReference>
<keyword evidence="13" id="KW-1185">Reference proteome</keyword>
<dbReference type="SUPFAM" id="SSF81321">
    <property type="entry name" value="Family A G protein-coupled receptor-like"/>
    <property type="match status" value="1"/>
</dbReference>
<keyword evidence="7 11" id="KW-1133">Transmembrane helix</keyword>
<accession>K1WXD7</accession>
<evidence type="ECO:0000256" key="2">
    <source>
        <dbReference type="ARBA" id="ARBA00008130"/>
    </source>
</evidence>
<dbReference type="GeneID" id="18764351"/>
<dbReference type="FunFam" id="1.20.1070.10:FF:000160">
    <property type="entry name" value="Related to Opsin-1"/>
    <property type="match status" value="1"/>
</dbReference>
<dbReference type="eggNOG" id="ENOG502RZKV">
    <property type="taxonomic scope" value="Eukaryota"/>
</dbReference>
<dbReference type="GO" id="GO:0005886">
    <property type="term" value="C:plasma membrane"/>
    <property type="evidence" value="ECO:0007669"/>
    <property type="project" value="TreeGrafter"/>
</dbReference>
<dbReference type="Pfam" id="PF01036">
    <property type="entry name" value="Bac_rhodopsin"/>
    <property type="match status" value="1"/>
</dbReference>
<evidence type="ECO:0000256" key="6">
    <source>
        <dbReference type="ARBA" id="ARBA00022925"/>
    </source>
</evidence>
<dbReference type="CDD" id="cd15028">
    <property type="entry name" value="7tm_Opsin-1_euk"/>
    <property type="match status" value="1"/>
</dbReference>
<dbReference type="Proteomes" id="UP000006753">
    <property type="component" value="Unassembled WGS sequence"/>
</dbReference>
<evidence type="ECO:0000256" key="10">
    <source>
        <dbReference type="ARBA" id="ARBA00023170"/>
    </source>
</evidence>
<evidence type="ECO:0000256" key="11">
    <source>
        <dbReference type="SAM" id="Phobius"/>
    </source>
</evidence>
<evidence type="ECO:0000256" key="5">
    <source>
        <dbReference type="ARBA" id="ARBA00022692"/>
    </source>
</evidence>
<dbReference type="PROSITE" id="PS00950">
    <property type="entry name" value="BACTERIAL_OPSIN_1"/>
    <property type="match status" value="1"/>
</dbReference>
<dbReference type="GO" id="GO:0009881">
    <property type="term" value="F:photoreceptor activity"/>
    <property type="evidence" value="ECO:0007669"/>
    <property type="project" value="UniProtKB-KW"/>
</dbReference>
<reference evidence="12 13" key="1">
    <citation type="journal article" date="2012" name="BMC Genomics">
        <title>Sequencing the genome of Marssonina brunnea reveals fungus-poplar co-evolution.</title>
        <authorList>
            <person name="Zhu S."/>
            <person name="Cao Y.-Z."/>
            <person name="Jiang C."/>
            <person name="Tan B.-Y."/>
            <person name="Wang Z."/>
            <person name="Feng S."/>
            <person name="Zhang L."/>
            <person name="Su X.-H."/>
            <person name="Brejova B."/>
            <person name="Vinar T."/>
            <person name="Xu M."/>
            <person name="Wang M.-X."/>
            <person name="Zhang S.-G."/>
            <person name="Huang M.-R."/>
            <person name="Wu R."/>
            <person name="Zhou Y."/>
        </authorList>
    </citation>
    <scope>NUCLEOTIDE SEQUENCE [LARGE SCALE GENOMIC DNA]</scope>
    <source>
        <strain evidence="12 13">MB_m1</strain>
    </source>
</reference>
<dbReference type="InParanoid" id="K1WXD7"/>
<dbReference type="EMBL" id="JH921450">
    <property type="protein sequence ID" value="EKD13333.1"/>
    <property type="molecule type" value="Genomic_DNA"/>
</dbReference>
<evidence type="ECO:0000256" key="8">
    <source>
        <dbReference type="ARBA" id="ARBA00022991"/>
    </source>
</evidence>
<evidence type="ECO:0000256" key="9">
    <source>
        <dbReference type="ARBA" id="ARBA00023136"/>
    </source>
</evidence>
<dbReference type="RefSeq" id="XP_007296305.1">
    <property type="nucleotide sequence ID" value="XM_007296243.1"/>
</dbReference>
<dbReference type="AlphaFoldDB" id="K1WXD7"/>
<comment type="subcellular location">
    <subcellularLocation>
        <location evidence="1">Membrane</location>
        <topology evidence="1">Multi-pass membrane protein</topology>
    </subcellularLocation>
</comment>
<keyword evidence="6" id="KW-0681">Retinal protein</keyword>
<keyword evidence="10" id="KW-0675">Receptor</keyword>
<protein>
    <submittedName>
        <fullName evidence="12">Opsin-1</fullName>
    </submittedName>
</protein>
<feature type="transmembrane region" description="Helical" evidence="11">
    <location>
        <begin position="84"/>
        <end position="103"/>
    </location>
</feature>
<dbReference type="OrthoDB" id="10261467at2759"/>
<feature type="transmembrane region" description="Helical" evidence="11">
    <location>
        <begin position="164"/>
        <end position="185"/>
    </location>
</feature>
<dbReference type="InterPro" id="IPR018229">
    <property type="entry name" value="Rhodopsin_retinal_BS"/>
</dbReference>
<name>K1WXD7_MARBU</name>
<feature type="transmembrane region" description="Helical" evidence="11">
    <location>
        <begin position="191"/>
        <end position="210"/>
    </location>
</feature>
<organism evidence="12 13">
    <name type="scientific">Marssonina brunnea f. sp. multigermtubi (strain MB_m1)</name>
    <name type="common">Marssonina leaf spot fungus</name>
    <dbReference type="NCBI Taxonomy" id="1072389"/>
    <lineage>
        <taxon>Eukaryota</taxon>
        <taxon>Fungi</taxon>
        <taxon>Dikarya</taxon>
        <taxon>Ascomycota</taxon>
        <taxon>Pezizomycotina</taxon>
        <taxon>Leotiomycetes</taxon>
        <taxon>Helotiales</taxon>
        <taxon>Drepanopezizaceae</taxon>
        <taxon>Drepanopeziza</taxon>
    </lineage>
</organism>
<dbReference type="PANTHER" id="PTHR28286">
    <property type="match status" value="1"/>
</dbReference>
<feature type="transmembrane region" description="Helical" evidence="11">
    <location>
        <begin position="226"/>
        <end position="248"/>
    </location>
</feature>
<dbReference type="PANTHER" id="PTHR28286:SF2">
    <property type="entry name" value="BACTERIORHODOPSIN _OPSIN, NOPA (EUROFUNG)"/>
    <property type="match status" value="1"/>
</dbReference>
<feature type="transmembrane region" description="Helical" evidence="11">
    <location>
        <begin position="260"/>
        <end position="280"/>
    </location>
</feature>
<sequence length="310" mass="33994">MIDPAQVKHAFAAMKTSSSSSLMVPPMPSPTHVSPIPSVVPDLPIYESVGETGTKTLWVVFFIMLLSTLSFYYLAFRVPVQKRLFHIITALITTFATLSYFAMATGDGNSYAHIVLKEAHKHTPDTVEHLYRQVFWARYVDWVVTTPLLLLDLAFLAGLNGANILVVMVADILMVLLGLFAAFGKSEGQKWGYYAMACIAYLVVVYQLVVPGRRAVAAKDGKTAKLFASIGGFTLILWTLYPVVWGIGDGARKWSVDAEIIAYAILDVLAKPVFGFWLLFAHGKGVSELGGFWAHGLGQEGTLRVGEDDE</sequence>
<keyword evidence="4" id="KW-0716">Sensory transduction</keyword>